<dbReference type="Gene3D" id="3.30.160.60">
    <property type="entry name" value="Classic Zinc Finger"/>
    <property type="match status" value="1"/>
</dbReference>
<feature type="domain" description="C2H2-type" evidence="3">
    <location>
        <begin position="39"/>
        <end position="67"/>
    </location>
</feature>
<name>A0A4Y2QVZ0_ARAVE</name>
<dbReference type="InterPro" id="IPR036236">
    <property type="entry name" value="Znf_C2H2_sf"/>
</dbReference>
<dbReference type="OrthoDB" id="6430028at2759"/>
<sequence>MVSSKFPTSSEILTAAGWGDLTVDQLDSSFEEDDDDQLYSCLLCSDTFTLPSSLKKHERLRHGNNRHGCFQCKKSFKNIDGLKRHFALHADEDDENRKTKRPRRSSSPQPGPSGLQSGAGGPIRRSRTALNTFQTIKLFPRATILKDLGLFLNNCEKEVSDLIETKARDERGVKFYLNVKIRFVRYITETEKEYTESHFRSKCETCLLDESPVEKVKNSFEKIKASCEEFEGQGSGWVIDEILFLEVNTCIYHPLAASSYIPLPPVIAKKQAIINIKNNDDKCFLWCVLAALHPVEKNPQRVSKYMTFVNEMKLDNISFPTPLSQIRRFEKMNNVSINVFGFDGEVFPLKITAAGKERHINLLLISDGQKRHYTLIKNMNRLLWDLTKFNGEKFYCDFCLHRFSTEERLASHRLDCRNHNIQKIRMPTEEEKWLKFTNYRFQLPVPYTIYADFECILEKIHTCDMDPQISSTQPVAKHIPCGFAYVVVGPDGLAVRPPTVYRGEDAVIEFLKNLIGEEEWILPKIRKVKPMVFTPVDQQNFQAAVNCWVCEKPLQEDRVRDHDHLTGLYRGAAHNNCNLNFQIGTHIPVLMHNLKNYDLHLLMHGIGKFKNRKIQCIPQNTEKFISFSFGSLRFIDSFQFLNTSLEKLVKNLKPEQLRLCNNFFKANAELITRKGCYPYDYFDSFSKFNETSLPPKSAFFNSLTNEAVSDKDYGYAQKIWNIFNLQTLGDFHDLYVTSDVLLLADVFENFRTLCLNYYKIDPCHMFTAPGLAWQACLRMTGVELELLTDIDMHLFIEKGIRGGVAMISHRFASANNPYLPTYDPDTPNSYIMYWDANNLYGWAMSQNLPTHDFSWTEENVDYLNIPDDSDVGYILEVDLEYPSELHHLHNCYPLAPEKVLVSPSEYSDYTKELLYKLNLSKSKPSEKLIPNLRNKEKYVVHYRNLKFYVQLGLKVTKVHRILKFKQSAWLKNYIDFNTDQRKRATSNFEKDLFKLLNNAVFGKTMENLRNRVNIDLVTDEKIAKKLVASPAFHSFIIINNDLVSIQREKNCLFLNRPIYVGFSILDISKILMFDFHYNYIKKKYGNRSKLLFTDTDSLCYIISTVDVYKDISEQLELFDTANYPENHFLFSPTNNKVLGKMKDELSDGIASEFVGLKAKMYSLKTLQFEKQAAKGVHKSVLKSRISHDDYKNCLLDAQRTRNSFKTIISSSHVLNTVQNTKISLCPFDDKRYVLHDGVSTLAVGHCDIKN</sequence>
<dbReference type="InterPro" id="IPR012337">
    <property type="entry name" value="RNaseH-like_sf"/>
</dbReference>
<organism evidence="4 5">
    <name type="scientific">Araneus ventricosus</name>
    <name type="common">Orbweaver spider</name>
    <name type="synonym">Epeira ventricosa</name>
    <dbReference type="NCBI Taxonomy" id="182803"/>
    <lineage>
        <taxon>Eukaryota</taxon>
        <taxon>Metazoa</taxon>
        <taxon>Ecdysozoa</taxon>
        <taxon>Arthropoda</taxon>
        <taxon>Chelicerata</taxon>
        <taxon>Arachnida</taxon>
        <taxon>Araneae</taxon>
        <taxon>Araneomorphae</taxon>
        <taxon>Entelegynae</taxon>
        <taxon>Araneoidea</taxon>
        <taxon>Araneidae</taxon>
        <taxon>Araneus</taxon>
    </lineage>
</organism>
<accession>A0A4Y2QVZ0</accession>
<dbReference type="InterPro" id="IPR044925">
    <property type="entry name" value="His-Me_finger_sf"/>
</dbReference>
<feature type="compositionally biased region" description="Low complexity" evidence="2">
    <location>
        <begin position="105"/>
        <end position="116"/>
    </location>
</feature>
<keyword evidence="1" id="KW-0862">Zinc</keyword>
<dbReference type="InterPro" id="IPR013087">
    <property type="entry name" value="Znf_C2H2_type"/>
</dbReference>
<dbReference type="SMART" id="SM00355">
    <property type="entry name" value="ZnF_C2H2"/>
    <property type="match status" value="3"/>
</dbReference>
<dbReference type="PROSITE" id="PS50157">
    <property type="entry name" value="ZINC_FINGER_C2H2_2"/>
    <property type="match status" value="3"/>
</dbReference>
<dbReference type="AlphaFoldDB" id="A0A4Y2QVZ0"/>
<dbReference type="Gene3D" id="3.30.420.10">
    <property type="entry name" value="Ribonuclease H-like superfamily/Ribonuclease H"/>
    <property type="match status" value="1"/>
</dbReference>
<comment type="caution">
    <text evidence="4">The sequence shown here is derived from an EMBL/GenBank/DDBJ whole genome shotgun (WGS) entry which is preliminary data.</text>
</comment>
<dbReference type="EMBL" id="BGPR01014944">
    <property type="protein sequence ID" value="GBN67380.1"/>
    <property type="molecule type" value="Genomic_DNA"/>
</dbReference>
<evidence type="ECO:0000256" key="1">
    <source>
        <dbReference type="PROSITE-ProRule" id="PRU00042"/>
    </source>
</evidence>
<dbReference type="PANTHER" id="PTHR31511:SF12">
    <property type="entry name" value="RHO TERMINATION FACTOR N-TERMINAL DOMAIN-CONTAINING PROTEIN"/>
    <property type="match status" value="1"/>
</dbReference>
<dbReference type="SUPFAM" id="SSF53098">
    <property type="entry name" value="Ribonuclease H-like"/>
    <property type="match status" value="1"/>
</dbReference>
<reference evidence="4 5" key="1">
    <citation type="journal article" date="2019" name="Sci. Rep.">
        <title>Orb-weaving spider Araneus ventricosus genome elucidates the spidroin gene catalogue.</title>
        <authorList>
            <person name="Kono N."/>
            <person name="Nakamura H."/>
            <person name="Ohtoshi R."/>
            <person name="Moran D.A.P."/>
            <person name="Shinohara A."/>
            <person name="Yoshida Y."/>
            <person name="Fujiwara M."/>
            <person name="Mori M."/>
            <person name="Tomita M."/>
            <person name="Arakawa K."/>
        </authorList>
    </citation>
    <scope>NUCLEOTIDE SEQUENCE [LARGE SCALE GENOMIC DNA]</scope>
</reference>
<dbReference type="SUPFAM" id="SSF57667">
    <property type="entry name" value="beta-beta-alpha zinc fingers"/>
    <property type="match status" value="1"/>
</dbReference>
<dbReference type="GO" id="GO:0042575">
    <property type="term" value="C:DNA polymerase complex"/>
    <property type="evidence" value="ECO:0007669"/>
    <property type="project" value="UniProtKB-ARBA"/>
</dbReference>
<protein>
    <recommendedName>
        <fullName evidence="3">C2H2-type domain-containing protein</fullName>
    </recommendedName>
</protein>
<feature type="domain" description="C2H2-type" evidence="3">
    <location>
        <begin position="394"/>
        <end position="424"/>
    </location>
</feature>
<feature type="region of interest" description="Disordered" evidence="2">
    <location>
        <begin position="90"/>
        <end position="124"/>
    </location>
</feature>
<keyword evidence="1" id="KW-0479">Metal-binding</keyword>
<gene>
    <name evidence="4" type="ORF">AVEN_149573_1</name>
</gene>
<dbReference type="Proteomes" id="UP000499080">
    <property type="component" value="Unassembled WGS sequence"/>
</dbReference>
<dbReference type="PANTHER" id="PTHR31511">
    <property type="entry name" value="PROTEIN CBG23764"/>
    <property type="match status" value="1"/>
</dbReference>
<feature type="domain" description="C2H2-type" evidence="3">
    <location>
        <begin position="67"/>
        <end position="94"/>
    </location>
</feature>
<keyword evidence="5" id="KW-1185">Reference proteome</keyword>
<dbReference type="InterPro" id="IPR036397">
    <property type="entry name" value="RNaseH_sf"/>
</dbReference>
<dbReference type="GO" id="GO:0003676">
    <property type="term" value="F:nucleic acid binding"/>
    <property type="evidence" value="ECO:0007669"/>
    <property type="project" value="InterPro"/>
</dbReference>
<evidence type="ECO:0000256" key="2">
    <source>
        <dbReference type="SAM" id="MobiDB-lite"/>
    </source>
</evidence>
<keyword evidence="1" id="KW-0863">Zinc-finger</keyword>
<evidence type="ECO:0000313" key="4">
    <source>
        <dbReference type="EMBL" id="GBN67380.1"/>
    </source>
</evidence>
<dbReference type="GO" id="GO:0008270">
    <property type="term" value="F:zinc ion binding"/>
    <property type="evidence" value="ECO:0007669"/>
    <property type="project" value="UniProtKB-KW"/>
</dbReference>
<evidence type="ECO:0000259" key="3">
    <source>
        <dbReference type="PROSITE" id="PS50157"/>
    </source>
</evidence>
<dbReference type="SUPFAM" id="SSF56672">
    <property type="entry name" value="DNA/RNA polymerases"/>
    <property type="match status" value="1"/>
</dbReference>
<dbReference type="PROSITE" id="PS00028">
    <property type="entry name" value="ZINC_FINGER_C2H2_1"/>
    <property type="match status" value="2"/>
</dbReference>
<dbReference type="InterPro" id="IPR043502">
    <property type="entry name" value="DNA/RNA_pol_sf"/>
</dbReference>
<evidence type="ECO:0000313" key="5">
    <source>
        <dbReference type="Proteomes" id="UP000499080"/>
    </source>
</evidence>
<proteinExistence type="predicted"/>
<dbReference type="SUPFAM" id="SSF54060">
    <property type="entry name" value="His-Me finger endonucleases"/>
    <property type="match status" value="1"/>
</dbReference>
<dbReference type="GO" id="GO:0071897">
    <property type="term" value="P:DNA biosynthetic process"/>
    <property type="evidence" value="ECO:0007669"/>
    <property type="project" value="UniProtKB-ARBA"/>
</dbReference>